<dbReference type="GO" id="GO:0006424">
    <property type="term" value="P:glutamyl-tRNA aminoacylation"/>
    <property type="evidence" value="ECO:0007669"/>
    <property type="project" value="InterPro"/>
</dbReference>
<dbReference type="Pfam" id="PF20974">
    <property type="entry name" value="tRNA-synt_1c_C2"/>
    <property type="match status" value="1"/>
</dbReference>
<evidence type="ECO:0000256" key="2">
    <source>
        <dbReference type="ARBA" id="ARBA00008927"/>
    </source>
</evidence>
<feature type="region of interest" description="Disordered" evidence="13">
    <location>
        <begin position="588"/>
        <end position="611"/>
    </location>
</feature>
<dbReference type="InterPro" id="IPR050132">
    <property type="entry name" value="Gln/Glu-tRNA_Ligase"/>
</dbReference>
<dbReference type="VEuPathDB" id="CryptoDB:GNI_053290"/>
<dbReference type="FunFam" id="3.40.50.620:FF:000037">
    <property type="entry name" value="Glutamine--tRNA ligase cytoplasmic"/>
    <property type="match status" value="1"/>
</dbReference>
<dbReference type="RefSeq" id="XP_011129840.1">
    <property type="nucleotide sequence ID" value="XM_011131538.1"/>
</dbReference>
<evidence type="ECO:0000259" key="15">
    <source>
        <dbReference type="Pfam" id="PF03950"/>
    </source>
</evidence>
<comment type="subcellular location">
    <subcellularLocation>
        <location evidence="1">Cytoplasm</location>
    </subcellularLocation>
</comment>
<keyword evidence="7 12" id="KW-0067">ATP-binding</keyword>
<keyword evidence="9 12" id="KW-0030">Aminoacyl-tRNA synthetase</keyword>
<protein>
    <recommendedName>
        <fullName evidence="3">glutamate--tRNA ligase</fullName>
        <ecNumber evidence="3">6.1.1.17</ecNumber>
    </recommendedName>
    <alternativeName>
        <fullName evidence="10">Glutamyl-tRNA synthetase</fullName>
    </alternativeName>
</protein>
<keyword evidence="4" id="KW-0963">Cytoplasm</keyword>
<keyword evidence="5 12" id="KW-0436">Ligase</keyword>
<dbReference type="GeneID" id="22911962"/>
<dbReference type="eggNOG" id="KOG1147">
    <property type="taxonomic scope" value="Eukaryota"/>
</dbReference>
<dbReference type="Pfam" id="PF00749">
    <property type="entry name" value="tRNA-synt_1c"/>
    <property type="match status" value="1"/>
</dbReference>
<dbReference type="InterPro" id="IPR020058">
    <property type="entry name" value="Glu/Gln-tRNA-synth_Ib_cat-dom"/>
</dbReference>
<keyword evidence="8 12" id="KW-0648">Protein biosynthesis</keyword>
<dbReference type="SUPFAM" id="SSF52374">
    <property type="entry name" value="Nucleotidylyl transferase"/>
    <property type="match status" value="1"/>
</dbReference>
<gene>
    <name evidence="17" type="ORF">GNI_053290</name>
</gene>
<sequence>MSREWTEVEKSFASKVNYDPSRDGRLVVRFAPEPSGYLHIGHVKAAMLNAFFAEYFDGIMLLRFDDTNPSKEKMEFEKSICEDLSLLNVKFEGPTYTSDYIDRLETSMKDLIRKGLAYCDDTPLEEMRHNRMNGIESPSRSAKTVEDNLADFEEILKGTEKGQTMCVRAKINMQDNNKALRDPVMWRCNVGVPHHRHGTKYKSYPTYDFACPNVDSWSGVTLALRANEYADRIPLYQWVQTSMELRPVNIYEFSRLNLTNTVLSKRKLAWLVDTGIVEGWDDPRFPTVRGMLRRGLVPEALMKFIIELGPSKNTNLMSWDKIWSLNNRLHDQVAPRYMAVDAINHVIINLTGSDNLPINLNKPKHPKHPEMGEVNFELTDTIIIEQEDAQEFMKDELVTLMRAGNVKITGVCSDKMGVDKIGVDKIGVDNEKMSVCTHMSAEMAFETSVKDTKKKVHWISDIPDNYKFVLREYDHIINKRQPEEGDEMSDIVNRESVKDTILIGEPSIKFVKEGEVIQLERRGYVRCDRIRPDDNLRIFVLIPSGKTKNMSVIQTKVDAEKIAKGCDAPSDSPKGLSKKALKKMAWMKAQEAAGNNASPSNEEVASKKTDE</sequence>
<dbReference type="InterPro" id="IPR020059">
    <property type="entry name" value="Glu/Gln-tRNA-synth_Ib_codon-bd"/>
</dbReference>
<dbReference type="InterPro" id="IPR014729">
    <property type="entry name" value="Rossmann-like_a/b/a_fold"/>
</dbReference>
<dbReference type="GO" id="GO:0005829">
    <property type="term" value="C:cytosol"/>
    <property type="evidence" value="ECO:0007669"/>
    <property type="project" value="TreeGrafter"/>
</dbReference>
<comment type="catalytic activity">
    <reaction evidence="11">
        <text>tRNA(Glu) + L-glutamate + ATP = L-glutamyl-tRNA(Glu) + AMP + diphosphate</text>
        <dbReference type="Rhea" id="RHEA:23540"/>
        <dbReference type="Rhea" id="RHEA-COMP:9663"/>
        <dbReference type="Rhea" id="RHEA-COMP:9680"/>
        <dbReference type="ChEBI" id="CHEBI:29985"/>
        <dbReference type="ChEBI" id="CHEBI:30616"/>
        <dbReference type="ChEBI" id="CHEBI:33019"/>
        <dbReference type="ChEBI" id="CHEBI:78442"/>
        <dbReference type="ChEBI" id="CHEBI:78520"/>
        <dbReference type="ChEBI" id="CHEBI:456215"/>
        <dbReference type="EC" id="6.1.1.17"/>
    </reaction>
</comment>
<evidence type="ECO:0000259" key="16">
    <source>
        <dbReference type="Pfam" id="PF20974"/>
    </source>
</evidence>
<evidence type="ECO:0000256" key="9">
    <source>
        <dbReference type="ARBA" id="ARBA00023146"/>
    </source>
</evidence>
<dbReference type="GO" id="GO:0005524">
    <property type="term" value="F:ATP binding"/>
    <property type="evidence" value="ECO:0007669"/>
    <property type="project" value="UniProtKB-KW"/>
</dbReference>
<dbReference type="PROSITE" id="PS00178">
    <property type="entry name" value="AA_TRNA_LIGASE_I"/>
    <property type="match status" value="1"/>
</dbReference>
<dbReference type="InterPro" id="IPR049437">
    <property type="entry name" value="tRNA-synt_1c_C2"/>
</dbReference>
<reference evidence="17" key="1">
    <citation type="submission" date="2013-12" db="EMBL/GenBank/DDBJ databases">
        <authorList>
            <person name="Omoto C.K."/>
            <person name="Sibley D."/>
            <person name="Venepally P."/>
            <person name="Hadjithomas M."/>
            <person name="Karamycheva S."/>
            <person name="Brunk B."/>
            <person name="Roos D."/>
            <person name="Caler E."/>
            <person name="Lorenzi H."/>
        </authorList>
    </citation>
    <scope>NUCLEOTIDE SEQUENCE</scope>
</reference>
<dbReference type="AlphaFoldDB" id="A0A023B965"/>
<accession>A0A023B965</accession>
<dbReference type="NCBIfam" id="TIGR00463">
    <property type="entry name" value="gltX_arch"/>
    <property type="match status" value="1"/>
</dbReference>
<dbReference type="PANTHER" id="PTHR43097">
    <property type="entry name" value="GLUTAMINE-TRNA LIGASE"/>
    <property type="match status" value="1"/>
</dbReference>
<evidence type="ECO:0000313" key="17">
    <source>
        <dbReference type="EMBL" id="EZG71257.1"/>
    </source>
</evidence>
<comment type="caution">
    <text evidence="17">The sequence shown here is derived from an EMBL/GenBank/DDBJ whole genome shotgun (WGS) entry which is preliminary data.</text>
</comment>
<dbReference type="PRINTS" id="PR00987">
    <property type="entry name" value="TRNASYNTHGLU"/>
</dbReference>
<dbReference type="OMA" id="FIHIPDG"/>
<keyword evidence="6 12" id="KW-0547">Nucleotide-binding</keyword>
<evidence type="ECO:0000256" key="3">
    <source>
        <dbReference type="ARBA" id="ARBA00012835"/>
    </source>
</evidence>
<dbReference type="InterPro" id="IPR020056">
    <property type="entry name" value="Rbsml_bL25/Gln-tRNA_synth_N"/>
</dbReference>
<feature type="domain" description="Glutamyl/glutaminyl-tRNA synthetase class Ib anti-codon binding" evidence="15">
    <location>
        <begin position="334"/>
        <end position="415"/>
    </location>
</feature>
<evidence type="ECO:0000256" key="8">
    <source>
        <dbReference type="ARBA" id="ARBA00022917"/>
    </source>
</evidence>
<dbReference type="InterPro" id="IPR001412">
    <property type="entry name" value="aa-tRNA-synth_I_CS"/>
</dbReference>
<name>A0A023B965_GRENI</name>
<dbReference type="Gene3D" id="3.40.50.620">
    <property type="entry name" value="HUPs"/>
    <property type="match status" value="1"/>
</dbReference>
<dbReference type="EC" id="6.1.1.17" evidence="3"/>
<dbReference type="InterPro" id="IPR011035">
    <property type="entry name" value="Ribosomal_bL25/Gln-tRNA_synth"/>
</dbReference>
<dbReference type="SUPFAM" id="SSF50715">
    <property type="entry name" value="Ribosomal protein L25-like"/>
    <property type="match status" value="1"/>
</dbReference>
<evidence type="ECO:0000256" key="4">
    <source>
        <dbReference type="ARBA" id="ARBA00022490"/>
    </source>
</evidence>
<evidence type="ECO:0000256" key="7">
    <source>
        <dbReference type="ARBA" id="ARBA00022840"/>
    </source>
</evidence>
<evidence type="ECO:0000256" key="6">
    <source>
        <dbReference type="ARBA" id="ARBA00022741"/>
    </source>
</evidence>
<evidence type="ECO:0000256" key="5">
    <source>
        <dbReference type="ARBA" id="ARBA00022598"/>
    </source>
</evidence>
<feature type="domain" description="Glutamyl/glutaminyl-tRNA synthetase class Ib catalytic" evidence="14">
    <location>
        <begin position="26"/>
        <end position="327"/>
    </location>
</feature>
<dbReference type="InterPro" id="IPR020061">
    <property type="entry name" value="Glu_tRNA_lig_a-bdl"/>
</dbReference>
<dbReference type="EMBL" id="AFNH02000407">
    <property type="protein sequence ID" value="EZG71257.1"/>
    <property type="molecule type" value="Genomic_DNA"/>
</dbReference>
<dbReference type="InterPro" id="IPR000924">
    <property type="entry name" value="Glu/Gln-tRNA-synth"/>
</dbReference>
<evidence type="ECO:0000313" key="18">
    <source>
        <dbReference type="Proteomes" id="UP000019763"/>
    </source>
</evidence>
<keyword evidence="18" id="KW-1185">Reference proteome</keyword>
<evidence type="ECO:0000256" key="10">
    <source>
        <dbReference type="ARBA" id="ARBA00030865"/>
    </source>
</evidence>
<dbReference type="GO" id="GO:0004818">
    <property type="term" value="F:glutamate-tRNA ligase activity"/>
    <property type="evidence" value="ECO:0007669"/>
    <property type="project" value="UniProtKB-EC"/>
</dbReference>
<dbReference type="Gene3D" id="2.40.240.10">
    <property type="entry name" value="Ribosomal Protein L25, Chain P"/>
    <property type="match status" value="2"/>
</dbReference>
<evidence type="ECO:0000256" key="12">
    <source>
        <dbReference type="RuleBase" id="RU363037"/>
    </source>
</evidence>
<dbReference type="FunFam" id="3.90.800.10:FF:000001">
    <property type="entry name" value="Glutamine--tRNA ligase"/>
    <property type="match status" value="1"/>
</dbReference>
<evidence type="ECO:0000259" key="14">
    <source>
        <dbReference type="Pfam" id="PF00749"/>
    </source>
</evidence>
<evidence type="ECO:0000256" key="13">
    <source>
        <dbReference type="SAM" id="MobiDB-lite"/>
    </source>
</evidence>
<organism evidence="17 18">
    <name type="scientific">Gregarina niphandrodes</name>
    <name type="common">Septate eugregarine</name>
    <dbReference type="NCBI Taxonomy" id="110365"/>
    <lineage>
        <taxon>Eukaryota</taxon>
        <taxon>Sar</taxon>
        <taxon>Alveolata</taxon>
        <taxon>Apicomplexa</taxon>
        <taxon>Conoidasida</taxon>
        <taxon>Gregarinasina</taxon>
        <taxon>Eugregarinorida</taxon>
        <taxon>Gregarinidae</taxon>
        <taxon>Gregarina</taxon>
    </lineage>
</organism>
<evidence type="ECO:0000256" key="1">
    <source>
        <dbReference type="ARBA" id="ARBA00004496"/>
    </source>
</evidence>
<comment type="similarity">
    <text evidence="2">Belongs to the class-I aminoacyl-tRNA synthetase family. Glutamate--tRNA ligase type 2 subfamily.</text>
</comment>
<dbReference type="InterPro" id="IPR004526">
    <property type="entry name" value="Glu-tRNA-synth_arc/euk"/>
</dbReference>
<dbReference type="PANTHER" id="PTHR43097:SF5">
    <property type="entry name" value="GLUTAMATE--TRNA LIGASE"/>
    <property type="match status" value="1"/>
</dbReference>
<dbReference type="Proteomes" id="UP000019763">
    <property type="component" value="Unassembled WGS sequence"/>
</dbReference>
<dbReference type="Pfam" id="PF03950">
    <property type="entry name" value="tRNA-synt_1c_C"/>
    <property type="match status" value="1"/>
</dbReference>
<feature type="domain" description="tRNA synthetases class I (E and Q) anti-codon binding" evidence="16">
    <location>
        <begin position="455"/>
        <end position="528"/>
    </location>
</feature>
<dbReference type="Gene3D" id="1.10.1160.10">
    <property type="entry name" value="Glutamyl-trna Synthetase, Domain 2"/>
    <property type="match status" value="1"/>
</dbReference>
<proteinExistence type="inferred from homology"/>
<dbReference type="GO" id="GO:0017102">
    <property type="term" value="C:methionyl glutamyl tRNA synthetase complex"/>
    <property type="evidence" value="ECO:0007669"/>
    <property type="project" value="TreeGrafter"/>
</dbReference>
<feature type="compositionally biased region" description="Polar residues" evidence="13">
    <location>
        <begin position="593"/>
        <end position="603"/>
    </location>
</feature>
<dbReference type="FunFam" id="1.10.1160.10:FF:000001">
    <property type="entry name" value="Glutamine--tRNA ligase"/>
    <property type="match status" value="1"/>
</dbReference>
<dbReference type="OrthoDB" id="10250478at2759"/>
<evidence type="ECO:0000256" key="11">
    <source>
        <dbReference type="ARBA" id="ARBA00048351"/>
    </source>
</evidence>
<dbReference type="Gene3D" id="3.90.800.10">
    <property type="entry name" value="Glutamyl-tRNA Synthetase, Domain 3"/>
    <property type="match status" value="1"/>
</dbReference>